<gene>
    <name evidence="1" type="primary">Bm13067</name>
    <name evidence="1" type="ORF">BM_Bm13067</name>
</gene>
<sequence length="66" mass="7716">MTKVGRIDDDAGIKVPRNISDLWLLLLSSEVDIIHIHSPFRVLIESQERSRSSACWQYLNQYLEMQ</sequence>
<dbReference type="EMBL" id="LN856931">
    <property type="protein sequence ID" value="CRZ23997.1"/>
    <property type="molecule type" value="Genomic_DNA"/>
</dbReference>
<dbReference type="AlphaFoldDB" id="A0A1I9GAR7"/>
<evidence type="ECO:0000313" key="1">
    <source>
        <dbReference type="EMBL" id="CRZ23997.1"/>
    </source>
</evidence>
<reference evidence="1" key="1">
    <citation type="journal article" date="2007" name="Science">
        <title>Draft genome of the filarial nematode parasite Brugia malayi.</title>
        <authorList>
            <person name="Ghedin E."/>
            <person name="Wang S."/>
            <person name="Spiro D."/>
            <person name="Caler E."/>
            <person name="Zhao Q."/>
            <person name="Crabtree J."/>
            <person name="Allen J.E."/>
            <person name="Delcher A.L."/>
            <person name="Guiliano D.B."/>
            <person name="Miranda-Saavedra D."/>
            <person name="Angiuoli S.V."/>
            <person name="Creasy T."/>
            <person name="Amedeo P."/>
            <person name="Haas B."/>
            <person name="El-Sayed N.M."/>
            <person name="Wortman J.R."/>
            <person name="Feldblyum T."/>
            <person name="Tallon L."/>
            <person name="Schatz M."/>
            <person name="Shumway M."/>
            <person name="Koo H."/>
            <person name="Salzberg S.L."/>
            <person name="Schobel S."/>
            <person name="Pertea M."/>
            <person name="Pop M."/>
            <person name="White O."/>
            <person name="Barton G.J."/>
            <person name="Carlow C.K."/>
            <person name="Crawford M.J."/>
            <person name="Daub J."/>
            <person name="Dimmic M.W."/>
            <person name="Estes C.F."/>
            <person name="Foster J.M."/>
            <person name="Ganatra M."/>
            <person name="Gregory W.F."/>
            <person name="Johnson N.M."/>
            <person name="Jin J."/>
            <person name="Komuniecki R."/>
            <person name="Korf I."/>
            <person name="Kumar S."/>
            <person name="Laney S."/>
            <person name="Li B.W."/>
            <person name="Li W."/>
            <person name="Lindblom T.H."/>
            <person name="Lustigman S."/>
            <person name="Ma D."/>
            <person name="Maina C.V."/>
            <person name="Martin D.M."/>
            <person name="McCarter J.P."/>
            <person name="McReynolds L."/>
            <person name="Mitreva M."/>
            <person name="Nutman T.B."/>
            <person name="Parkinson J."/>
            <person name="Peregrin-Alvarez J.M."/>
            <person name="Poole C."/>
            <person name="Ren Q."/>
            <person name="Saunders L."/>
            <person name="Sluder A.E."/>
            <person name="Smith K."/>
            <person name="Stanke M."/>
            <person name="Unnasch T.R."/>
            <person name="Ware J."/>
            <person name="Wei A.D."/>
            <person name="Weil G."/>
            <person name="Williams D.J."/>
            <person name="Zhang Y."/>
            <person name="Williams S.A."/>
            <person name="Fraser-Liggett C."/>
            <person name="Slatko B."/>
            <person name="Blaxter M.L."/>
            <person name="Scott A.L."/>
        </authorList>
    </citation>
    <scope>NUCLEOTIDE SEQUENCE</scope>
    <source>
        <strain evidence="1">FR3</strain>
    </source>
</reference>
<accession>A0A1I9GAR7</accession>
<name>A0A1I9GAR7_BRUMA</name>
<proteinExistence type="predicted"/>
<reference evidence="1" key="2">
    <citation type="submission" date="2012-12" db="EMBL/GenBank/DDBJ databases">
        <authorList>
            <consortium name="WormBase Consortium"/>
            <person name="Ghedin E."/>
            <person name="Paulini M."/>
        </authorList>
    </citation>
    <scope>NUCLEOTIDE SEQUENCE</scope>
    <source>
        <strain evidence="1">FR3</strain>
    </source>
</reference>
<organism evidence="1">
    <name type="scientific">Brugia malayi</name>
    <name type="common">Filarial nematode worm</name>
    <dbReference type="NCBI Taxonomy" id="6279"/>
    <lineage>
        <taxon>Eukaryota</taxon>
        <taxon>Metazoa</taxon>
        <taxon>Ecdysozoa</taxon>
        <taxon>Nematoda</taxon>
        <taxon>Chromadorea</taxon>
        <taxon>Rhabditida</taxon>
        <taxon>Spirurina</taxon>
        <taxon>Spiruromorpha</taxon>
        <taxon>Filarioidea</taxon>
        <taxon>Onchocercidae</taxon>
        <taxon>Brugia</taxon>
    </lineage>
</organism>
<protein>
    <submittedName>
        <fullName evidence="1">Bm13067</fullName>
    </submittedName>
</protein>